<dbReference type="SUPFAM" id="SSF48452">
    <property type="entry name" value="TPR-like"/>
    <property type="match status" value="1"/>
</dbReference>
<dbReference type="InterPro" id="IPR001867">
    <property type="entry name" value="OmpR/PhoB-type_DNA-bd"/>
</dbReference>
<dbReference type="Pfam" id="PF03704">
    <property type="entry name" value="BTAD"/>
    <property type="match status" value="1"/>
</dbReference>
<evidence type="ECO:0000256" key="1">
    <source>
        <dbReference type="ARBA" id="ARBA00005820"/>
    </source>
</evidence>
<protein>
    <recommendedName>
        <fullName evidence="6">OmpR/PhoB-type domain-containing protein</fullName>
    </recommendedName>
</protein>
<keyword evidence="2" id="KW-0805">Transcription regulation</keyword>
<evidence type="ECO:0000259" key="6">
    <source>
        <dbReference type="PROSITE" id="PS51755"/>
    </source>
</evidence>
<evidence type="ECO:0000256" key="3">
    <source>
        <dbReference type="ARBA" id="ARBA00023125"/>
    </source>
</evidence>
<keyword evidence="4" id="KW-0804">Transcription</keyword>
<dbReference type="Proteomes" id="UP000295136">
    <property type="component" value="Unassembled WGS sequence"/>
</dbReference>
<keyword evidence="8" id="KW-1185">Reference proteome</keyword>
<dbReference type="InterPro" id="IPR011990">
    <property type="entry name" value="TPR-like_helical_dom_sf"/>
</dbReference>
<organism evidence="7 8">
    <name type="scientific">Nonomuraea mesophila</name>
    <dbReference type="NCBI Taxonomy" id="2530382"/>
    <lineage>
        <taxon>Bacteria</taxon>
        <taxon>Bacillati</taxon>
        <taxon>Actinomycetota</taxon>
        <taxon>Actinomycetes</taxon>
        <taxon>Streptosporangiales</taxon>
        <taxon>Streptosporangiaceae</taxon>
        <taxon>Nonomuraea</taxon>
    </lineage>
</organism>
<dbReference type="GO" id="GO:0000160">
    <property type="term" value="P:phosphorelay signal transduction system"/>
    <property type="evidence" value="ECO:0007669"/>
    <property type="project" value="InterPro"/>
</dbReference>
<evidence type="ECO:0000256" key="5">
    <source>
        <dbReference type="PROSITE-ProRule" id="PRU01091"/>
    </source>
</evidence>
<dbReference type="Gene3D" id="1.25.40.10">
    <property type="entry name" value="Tetratricopeptide repeat domain"/>
    <property type="match status" value="1"/>
</dbReference>
<accession>A0A4V6PGL7</accession>
<dbReference type="SMART" id="SM00862">
    <property type="entry name" value="Trans_reg_C"/>
    <property type="match status" value="1"/>
</dbReference>
<comment type="caution">
    <text evidence="7">The sequence shown here is derived from an EMBL/GenBank/DDBJ whole genome shotgun (WGS) entry which is preliminary data.</text>
</comment>
<keyword evidence="3 5" id="KW-0238">DNA-binding</keyword>
<dbReference type="SUPFAM" id="SSF46894">
    <property type="entry name" value="C-terminal effector domain of the bipartite response regulators"/>
    <property type="match status" value="1"/>
</dbReference>
<dbReference type="InterPro" id="IPR036388">
    <property type="entry name" value="WH-like_DNA-bd_sf"/>
</dbReference>
<evidence type="ECO:0000313" key="8">
    <source>
        <dbReference type="Proteomes" id="UP000295136"/>
    </source>
</evidence>
<dbReference type="InterPro" id="IPR051677">
    <property type="entry name" value="AfsR-DnrI-RedD_regulator"/>
</dbReference>
<evidence type="ECO:0000313" key="7">
    <source>
        <dbReference type="EMBL" id="TDE57175.1"/>
    </source>
</evidence>
<name>A0A4V6PGL7_9ACTN</name>
<dbReference type="AlphaFoldDB" id="A0A4V6PGL7"/>
<dbReference type="PANTHER" id="PTHR35807:SF1">
    <property type="entry name" value="TRANSCRIPTIONAL REGULATOR REDD"/>
    <property type="match status" value="1"/>
</dbReference>
<dbReference type="Gene3D" id="1.10.10.10">
    <property type="entry name" value="Winged helix-like DNA-binding domain superfamily/Winged helix DNA-binding domain"/>
    <property type="match status" value="1"/>
</dbReference>
<reference evidence="7 8" key="1">
    <citation type="submission" date="2019-03" db="EMBL/GenBank/DDBJ databases">
        <title>Draft genome sequences of novel Actinobacteria.</title>
        <authorList>
            <person name="Sahin N."/>
            <person name="Ay H."/>
            <person name="Saygin H."/>
        </authorList>
    </citation>
    <scope>NUCLEOTIDE SEQUENCE [LARGE SCALE GENOMIC DNA]</scope>
    <source>
        <strain evidence="7 8">6K102</strain>
    </source>
</reference>
<evidence type="ECO:0000256" key="2">
    <source>
        <dbReference type="ARBA" id="ARBA00023015"/>
    </source>
</evidence>
<dbReference type="InterPro" id="IPR016032">
    <property type="entry name" value="Sig_transdc_resp-reg_C-effctor"/>
</dbReference>
<dbReference type="PROSITE" id="PS51755">
    <property type="entry name" value="OMPR_PHOB"/>
    <property type="match status" value="1"/>
</dbReference>
<dbReference type="EMBL" id="SMLD01000015">
    <property type="protein sequence ID" value="TDE57175.1"/>
    <property type="molecule type" value="Genomic_DNA"/>
</dbReference>
<dbReference type="InterPro" id="IPR005158">
    <property type="entry name" value="BTAD"/>
</dbReference>
<proteinExistence type="inferred from homology"/>
<feature type="DNA-binding region" description="OmpR/PhoB-type" evidence="5">
    <location>
        <begin position="1"/>
        <end position="95"/>
    </location>
</feature>
<dbReference type="GO" id="GO:0006355">
    <property type="term" value="P:regulation of DNA-templated transcription"/>
    <property type="evidence" value="ECO:0007669"/>
    <property type="project" value="InterPro"/>
</dbReference>
<dbReference type="PANTHER" id="PTHR35807">
    <property type="entry name" value="TRANSCRIPTIONAL REGULATOR REDD-RELATED"/>
    <property type="match status" value="1"/>
</dbReference>
<sequence length="315" mass="35301">MWDDGLRFGILGPLIVRAGGRVVRLTAGKRQQFLATLLLNPNRVTPLDTVVEILWQDRPPRSAIANIRTYASSLRTMLGGNDRIIGDSVGYRLRVSPPELDMLTFTELIRQAESSLERHRPEVALKLFRLADDLWRGSPLEDVAPHPQWAEPLEQLAEQRLALLESLAALELAGRLYASVITRTRKFLNDHPFRERAWMLLILALYGRGRREEALAAYVECRQALREELGVEPSEELRTVHSGILNGARVHNLVLEALQEANGPWFTDLTPGSRGLPPADPMTAHELVDAMAAAGLVERVESDDDGQASYMLRLR</sequence>
<dbReference type="SMART" id="SM01043">
    <property type="entry name" value="BTAD"/>
    <property type="match status" value="1"/>
</dbReference>
<dbReference type="RefSeq" id="WP_132629338.1">
    <property type="nucleotide sequence ID" value="NZ_SMLD01000015.1"/>
</dbReference>
<dbReference type="GO" id="GO:0003677">
    <property type="term" value="F:DNA binding"/>
    <property type="evidence" value="ECO:0007669"/>
    <property type="project" value="UniProtKB-UniRule"/>
</dbReference>
<comment type="similarity">
    <text evidence="1">Belongs to the AfsR/DnrI/RedD regulatory family.</text>
</comment>
<evidence type="ECO:0000256" key="4">
    <source>
        <dbReference type="ARBA" id="ARBA00023163"/>
    </source>
</evidence>
<feature type="domain" description="OmpR/PhoB-type" evidence="6">
    <location>
        <begin position="1"/>
        <end position="95"/>
    </location>
</feature>
<dbReference type="CDD" id="cd15831">
    <property type="entry name" value="BTAD"/>
    <property type="match status" value="1"/>
</dbReference>
<gene>
    <name evidence="7" type="ORF">E1295_08585</name>
</gene>